<reference evidence="2" key="1">
    <citation type="submission" date="2021-01" db="EMBL/GenBank/DDBJ databases">
        <title>Whole genome shotgun sequence of Demequina activiva NBRC 110675.</title>
        <authorList>
            <person name="Komaki H."/>
            <person name="Tamura T."/>
        </authorList>
    </citation>
    <scope>NUCLEOTIDE SEQUENCE</scope>
    <source>
        <strain evidence="2">NBRC 110675</strain>
    </source>
</reference>
<evidence type="ECO:0000313" key="2">
    <source>
        <dbReference type="EMBL" id="GIG53386.1"/>
    </source>
</evidence>
<accession>A0A919PZU8</accession>
<sequence length="153" mass="16712">MTSPTSPGVYRAPMRSRDDDVPDGPAVDRALSLGLCGLGGRLEGSPDALEDAVSLARRQHGDRLAQRIGRFAAVPDGTEVWTRDVDGLYWRGELAGPWHYDARPDAAAVDLVHVRTCRWADSPLEEPSVPDAVRASFARGGRNWQRIRAATPR</sequence>
<dbReference type="RefSeq" id="WP_239066437.1">
    <property type="nucleotide sequence ID" value="NZ_BONR01000001.1"/>
</dbReference>
<name>A0A919PZU8_9MICO</name>
<feature type="region of interest" description="Disordered" evidence="1">
    <location>
        <begin position="1"/>
        <end position="24"/>
    </location>
</feature>
<evidence type="ECO:0008006" key="4">
    <source>
        <dbReference type="Google" id="ProtNLM"/>
    </source>
</evidence>
<evidence type="ECO:0000313" key="3">
    <source>
        <dbReference type="Proteomes" id="UP000652354"/>
    </source>
</evidence>
<evidence type="ECO:0000256" key="1">
    <source>
        <dbReference type="SAM" id="MobiDB-lite"/>
    </source>
</evidence>
<organism evidence="2 3">
    <name type="scientific">Demequina activiva</name>
    <dbReference type="NCBI Taxonomy" id="1582364"/>
    <lineage>
        <taxon>Bacteria</taxon>
        <taxon>Bacillati</taxon>
        <taxon>Actinomycetota</taxon>
        <taxon>Actinomycetes</taxon>
        <taxon>Micrococcales</taxon>
        <taxon>Demequinaceae</taxon>
        <taxon>Demequina</taxon>
    </lineage>
</organism>
<comment type="caution">
    <text evidence="2">The sequence shown here is derived from an EMBL/GenBank/DDBJ whole genome shotgun (WGS) entry which is preliminary data.</text>
</comment>
<protein>
    <recommendedName>
        <fullName evidence="4">GAF domain-containing protein</fullName>
    </recommendedName>
</protein>
<proteinExistence type="predicted"/>
<dbReference type="AlphaFoldDB" id="A0A919PZU8"/>
<dbReference type="Proteomes" id="UP000652354">
    <property type="component" value="Unassembled WGS sequence"/>
</dbReference>
<dbReference type="EMBL" id="BONR01000001">
    <property type="protein sequence ID" value="GIG53386.1"/>
    <property type="molecule type" value="Genomic_DNA"/>
</dbReference>
<gene>
    <name evidence="2" type="ORF">Dac01nite_01380</name>
</gene>
<keyword evidence="3" id="KW-1185">Reference proteome</keyword>